<keyword evidence="3" id="KW-1185">Reference proteome</keyword>
<sequence length="58" mass="6373">MGFLRDGRGGHAGRRDGARVRRRESRPRTRASRLALLATWPGTSPGGASYLALRQIRA</sequence>
<proteinExistence type="predicted"/>
<dbReference type="AlphaFoldDB" id="A0A2I2KNF1"/>
<dbReference type="Proteomes" id="UP000234331">
    <property type="component" value="Unassembled WGS sequence"/>
</dbReference>
<feature type="region of interest" description="Disordered" evidence="1">
    <location>
        <begin position="1"/>
        <end position="30"/>
    </location>
</feature>
<gene>
    <name evidence="2" type="ORF">FRACA_1760008</name>
</gene>
<evidence type="ECO:0000313" key="3">
    <source>
        <dbReference type="Proteomes" id="UP000234331"/>
    </source>
</evidence>
<organism evidence="2 3">
    <name type="scientific">Frankia canadensis</name>
    <dbReference type="NCBI Taxonomy" id="1836972"/>
    <lineage>
        <taxon>Bacteria</taxon>
        <taxon>Bacillati</taxon>
        <taxon>Actinomycetota</taxon>
        <taxon>Actinomycetes</taxon>
        <taxon>Frankiales</taxon>
        <taxon>Frankiaceae</taxon>
        <taxon>Frankia</taxon>
    </lineage>
</organism>
<name>A0A2I2KNF1_9ACTN</name>
<evidence type="ECO:0000313" key="2">
    <source>
        <dbReference type="EMBL" id="SNQ47193.1"/>
    </source>
</evidence>
<reference evidence="2 3" key="1">
    <citation type="submission" date="2017-06" db="EMBL/GenBank/DDBJ databases">
        <authorList>
            <person name="Kim H.J."/>
            <person name="Triplett B.A."/>
        </authorList>
    </citation>
    <scope>NUCLEOTIDE SEQUENCE [LARGE SCALE GENOMIC DNA]</scope>
    <source>
        <strain evidence="2">FRACA_ARgP5</strain>
    </source>
</reference>
<accession>A0A2I2KNF1</accession>
<protein>
    <submittedName>
        <fullName evidence="2">Uncharacterized protein</fullName>
    </submittedName>
</protein>
<feature type="compositionally biased region" description="Basic and acidic residues" evidence="1">
    <location>
        <begin position="1"/>
        <end position="19"/>
    </location>
</feature>
<dbReference type="EMBL" id="FZMO01000086">
    <property type="protein sequence ID" value="SNQ47193.1"/>
    <property type="molecule type" value="Genomic_DNA"/>
</dbReference>
<feature type="compositionally biased region" description="Basic residues" evidence="1">
    <location>
        <begin position="20"/>
        <end position="30"/>
    </location>
</feature>
<evidence type="ECO:0000256" key="1">
    <source>
        <dbReference type="SAM" id="MobiDB-lite"/>
    </source>
</evidence>